<feature type="compositionally biased region" description="Acidic residues" evidence="1">
    <location>
        <begin position="846"/>
        <end position="865"/>
    </location>
</feature>
<feature type="region of interest" description="Disordered" evidence="1">
    <location>
        <begin position="898"/>
        <end position="917"/>
    </location>
</feature>
<feature type="domain" description="Tudor" evidence="2">
    <location>
        <begin position="387"/>
        <end position="445"/>
    </location>
</feature>
<feature type="compositionally biased region" description="Polar residues" evidence="1">
    <location>
        <begin position="907"/>
        <end position="917"/>
    </location>
</feature>
<evidence type="ECO:0000313" key="3">
    <source>
        <dbReference type="EMBL" id="CEK66676.1"/>
    </source>
</evidence>
<dbReference type="SMART" id="SM00333">
    <property type="entry name" value="TUDOR"/>
    <property type="match status" value="3"/>
</dbReference>
<dbReference type="CDD" id="cd20379">
    <property type="entry name" value="Tudor_dTUD-like"/>
    <property type="match status" value="1"/>
</dbReference>
<name>A0A0B6ZFQ6_9EUPU</name>
<dbReference type="InterPro" id="IPR002999">
    <property type="entry name" value="Tudor"/>
</dbReference>
<feature type="domain" description="Tudor" evidence="2">
    <location>
        <begin position="149"/>
        <end position="208"/>
    </location>
</feature>
<dbReference type="EMBL" id="HACG01019811">
    <property type="protein sequence ID" value="CEK66676.1"/>
    <property type="molecule type" value="Transcribed_RNA"/>
</dbReference>
<dbReference type="Gene3D" id="2.30.30.140">
    <property type="match status" value="3"/>
</dbReference>
<feature type="non-terminal residue" evidence="3">
    <location>
        <position position="1"/>
    </location>
</feature>
<evidence type="ECO:0000259" key="2">
    <source>
        <dbReference type="PROSITE" id="PS50304"/>
    </source>
</evidence>
<accession>A0A0B6ZFQ6</accession>
<dbReference type="Gene3D" id="2.40.50.90">
    <property type="match status" value="2"/>
</dbReference>
<dbReference type="PANTHER" id="PTHR16442:SF1">
    <property type="entry name" value="RING FINGER PROTEIN 17"/>
    <property type="match status" value="1"/>
</dbReference>
<evidence type="ECO:0000256" key="1">
    <source>
        <dbReference type="SAM" id="MobiDB-lite"/>
    </source>
</evidence>
<sequence length="917" mass="103208">GHSKEVNNLSSVIEKLSKTSISTSPKKISQQTASAQPTLKILSRPSVSSSSHKDVTLKKTSAKVRKMKNGSEIHLSTEEKNKIQQEIHKAMNSDGLPTSETVYIEVVVCNYVSPSEFYVQILETLEDLMKLMIDMQTAFTNTQPSQLRSWSVNEYCAVKYSADGLWYRGNIMNKVSDDQCKIEYVDYGNVDLVNVSDLRDLPSEFGNRIPCAAARCHLADLMPAGSMDMMKWSQTAVEFMASLLKDRKFYIKLEGDPTDIGLPVDLIMEEEIPETAFEPRIQSYHSVRREVLKNGLAIPTKKQSLPLSPDTLGSNPFQRFLSKVAVVLSLPPYSLPEIGSEVAVVPTYVDMEGVIYAQPLIWEGKCTHLSGELQRIYARISPVDKIEWKVGQMCVALFPDDCLWYRSQIQEIVDGRIKVRYIDFGNSAWVNATQLRQMLPAFAKEHVLAYCCDLYDLEPISPTNVWPAEVLDYIHRMVVNRSCTIIALETDEHMHLMIQLIRDDGFKLCEDLIDNNLAMSRLSVQTLCEQSSLIGQVLADQNPYHQLELGDVEDTFKAILVHVELPNVVYLQRGLAVEPEETNFVKASEVAEINNGISAFVDMAERLKTCRAMPVSHLPDVGLMCAGLFSADDQLYRALCVQRYPETDSCLVIFVDYGTCEVVSRNRLKLLPSEFWSVPAQAIRCYISVSSVAEPVRQLSHHSFVGVISSLANRELTARILNKNPLTVELMVEEGGKWQVPYKHLFKNNVEKPVCFDALVMNQKQKSPEGNAFTTVHNLNEEQTSRENWNGESDDDDDESLICGIKNKTGQREEVEDSKSKMFKGKMMDSPAKVPIQHEMFKEEEIATETEDSVSDGKTDDEDDDIDWVAVAAKLVENTTMMDCENRKEVAKEVCQNDNIAKEQDVKSSTNKGESTV</sequence>
<dbReference type="AlphaFoldDB" id="A0A0B6ZFQ6"/>
<dbReference type="Pfam" id="PF00567">
    <property type="entry name" value="TUDOR"/>
    <property type="match status" value="3"/>
</dbReference>
<dbReference type="FunFam" id="2.30.30.140:FF:000018">
    <property type="entry name" value="Serine/threonine-protein kinase 31"/>
    <property type="match status" value="1"/>
</dbReference>
<proteinExistence type="predicted"/>
<feature type="region of interest" description="Disordered" evidence="1">
    <location>
        <begin position="845"/>
        <end position="865"/>
    </location>
</feature>
<dbReference type="PROSITE" id="PS50304">
    <property type="entry name" value="TUDOR"/>
    <property type="match status" value="3"/>
</dbReference>
<organism evidence="3">
    <name type="scientific">Arion vulgaris</name>
    <dbReference type="NCBI Taxonomy" id="1028688"/>
    <lineage>
        <taxon>Eukaryota</taxon>
        <taxon>Metazoa</taxon>
        <taxon>Spiralia</taxon>
        <taxon>Lophotrochozoa</taxon>
        <taxon>Mollusca</taxon>
        <taxon>Gastropoda</taxon>
        <taxon>Heterobranchia</taxon>
        <taxon>Euthyneura</taxon>
        <taxon>Panpulmonata</taxon>
        <taxon>Eupulmonata</taxon>
        <taxon>Stylommatophora</taxon>
        <taxon>Helicina</taxon>
        <taxon>Arionoidea</taxon>
        <taxon>Arionidae</taxon>
        <taxon>Arion</taxon>
    </lineage>
</organism>
<dbReference type="PANTHER" id="PTHR16442">
    <property type="entry name" value="RING FINGER PROTEIN 17"/>
    <property type="match status" value="1"/>
</dbReference>
<dbReference type="InterPro" id="IPR035437">
    <property type="entry name" value="SNase_OB-fold_sf"/>
</dbReference>
<gene>
    <name evidence="3" type="primary">ORF59743</name>
</gene>
<dbReference type="SUPFAM" id="SSF63748">
    <property type="entry name" value="Tudor/PWWP/MBT"/>
    <property type="match status" value="3"/>
</dbReference>
<feature type="domain" description="Tudor" evidence="2">
    <location>
        <begin position="618"/>
        <end position="678"/>
    </location>
</feature>
<reference evidence="3" key="1">
    <citation type="submission" date="2014-12" db="EMBL/GenBank/DDBJ databases">
        <title>Insight into the proteome of Arion vulgaris.</title>
        <authorList>
            <person name="Aradska J."/>
            <person name="Bulat T."/>
            <person name="Smidak R."/>
            <person name="Sarate P."/>
            <person name="Gangsoo J."/>
            <person name="Sialana F."/>
            <person name="Bilban M."/>
            <person name="Lubec G."/>
        </authorList>
    </citation>
    <scope>NUCLEOTIDE SEQUENCE</scope>
    <source>
        <tissue evidence="3">Skin</tissue>
    </source>
</reference>
<protein>
    <recommendedName>
        <fullName evidence="2">Tudor domain-containing protein</fullName>
    </recommendedName>
</protein>